<dbReference type="PANTHER" id="PTHR10039">
    <property type="entry name" value="AMELOGENIN"/>
    <property type="match status" value="1"/>
</dbReference>
<dbReference type="RefSeq" id="XP_043001983.1">
    <property type="nucleotide sequence ID" value="XM_043160028.1"/>
</dbReference>
<protein>
    <recommendedName>
        <fullName evidence="2">Nephrocystin 3-like N-terminal domain-containing protein</fullName>
    </recommendedName>
</protein>
<proteinExistence type="predicted"/>
<dbReference type="PANTHER" id="PTHR10039:SF14">
    <property type="entry name" value="NACHT DOMAIN-CONTAINING PROTEIN"/>
    <property type="match status" value="1"/>
</dbReference>
<evidence type="ECO:0000256" key="1">
    <source>
        <dbReference type="ARBA" id="ARBA00022737"/>
    </source>
</evidence>
<dbReference type="InterPro" id="IPR027417">
    <property type="entry name" value="P-loop_NTPase"/>
</dbReference>
<accession>A0A9P7RL01</accession>
<dbReference type="Proteomes" id="UP001049176">
    <property type="component" value="Chromosome 11"/>
</dbReference>
<dbReference type="GeneID" id="66072148"/>
<feature type="domain" description="Nephrocystin 3-like N-terminal" evidence="2">
    <location>
        <begin position="186"/>
        <end position="346"/>
    </location>
</feature>
<dbReference type="PROSITE" id="PS51257">
    <property type="entry name" value="PROKAR_LIPOPROTEIN"/>
    <property type="match status" value="1"/>
</dbReference>
<keyword evidence="4" id="KW-1185">Reference proteome</keyword>
<reference evidence="3" key="1">
    <citation type="journal article" date="2021" name="Genome Biol. Evol.">
        <title>The assembled and annotated genome of the fairy-ring fungus Marasmius oreades.</title>
        <authorList>
            <person name="Hiltunen M."/>
            <person name="Ament-Velasquez S.L."/>
            <person name="Johannesson H."/>
        </authorList>
    </citation>
    <scope>NUCLEOTIDE SEQUENCE</scope>
    <source>
        <strain evidence="3">03SP1</strain>
    </source>
</reference>
<dbReference type="Gene3D" id="3.40.50.300">
    <property type="entry name" value="P-loop containing nucleotide triphosphate hydrolases"/>
    <property type="match status" value="1"/>
</dbReference>
<organism evidence="3 4">
    <name type="scientific">Marasmius oreades</name>
    <name type="common">fairy-ring Marasmius</name>
    <dbReference type="NCBI Taxonomy" id="181124"/>
    <lineage>
        <taxon>Eukaryota</taxon>
        <taxon>Fungi</taxon>
        <taxon>Dikarya</taxon>
        <taxon>Basidiomycota</taxon>
        <taxon>Agaricomycotina</taxon>
        <taxon>Agaricomycetes</taxon>
        <taxon>Agaricomycetidae</taxon>
        <taxon>Agaricales</taxon>
        <taxon>Marasmiineae</taxon>
        <taxon>Marasmiaceae</taxon>
        <taxon>Marasmius</taxon>
    </lineage>
</organism>
<dbReference type="AlphaFoldDB" id="A0A9P7RL01"/>
<evidence type="ECO:0000259" key="2">
    <source>
        <dbReference type="Pfam" id="PF24883"/>
    </source>
</evidence>
<evidence type="ECO:0000313" key="4">
    <source>
        <dbReference type="Proteomes" id="UP001049176"/>
    </source>
</evidence>
<dbReference type="SUPFAM" id="SSF52540">
    <property type="entry name" value="P-loop containing nucleoside triphosphate hydrolases"/>
    <property type="match status" value="1"/>
</dbReference>
<gene>
    <name evidence="3" type="ORF">E1B28_003072</name>
</gene>
<sequence length="536" mass="60220">MSRGCQFGSINTSCQTLVSLTLSLTVAACLTPPTSSSHKQRRWTIIDSTLPAGRLDMVVVYFSGLIYGATTDPCAAIMYCVEHTGNVFDTPLTSIHHHSTRRTSMYKSSQTYSISGNQHILNGARNTTIGQAAFNCAGRDQVYHNYYDANPLWDAIADVGASHNSEQQVERGRCLPGTREAVLRLIHKWRASEDQGLPVCWLSGTAGVGKSAIALTVAEECEKDGLVASFFFFRSDPRRNNPSSLILSITHGLVVTRPHLKTLVNRRIVADPRILKARLEDQYKELILGNLNHPPSLSDQKLPDLVIVDGLDECGDGAMQRRVLSIIFSTYQQPSQYPLRFLICSRPESWIKLAFRGFSEAQFTKHIKLDDSFRPQYDIELYLDQQFLEIRRDPRYSQVEFADPWPASRDVRLLVEKADGQFIYPSTVIKFVKADPPIPRKSHPSMILMNSISWYCVPTLTAINVYSPFSQGSSYFQNHLQDSLKLYLDSLLVQLLRHYVRCTRCLMSAIGNMTLGFTINPLLICSSIGHGQRSFV</sequence>
<keyword evidence="1" id="KW-0677">Repeat</keyword>
<name>A0A9P7RL01_9AGAR</name>
<evidence type="ECO:0000313" key="3">
    <source>
        <dbReference type="EMBL" id="KAG7085512.1"/>
    </source>
</evidence>
<dbReference type="InterPro" id="IPR056884">
    <property type="entry name" value="NPHP3-like_N"/>
</dbReference>
<dbReference type="EMBL" id="CM032191">
    <property type="protein sequence ID" value="KAG7085512.1"/>
    <property type="molecule type" value="Genomic_DNA"/>
</dbReference>
<dbReference type="OrthoDB" id="5967843at2759"/>
<dbReference type="Pfam" id="PF24883">
    <property type="entry name" value="NPHP3_N"/>
    <property type="match status" value="1"/>
</dbReference>
<comment type="caution">
    <text evidence="3">The sequence shown here is derived from an EMBL/GenBank/DDBJ whole genome shotgun (WGS) entry which is preliminary data.</text>
</comment>